<dbReference type="EMBL" id="CP031042">
    <property type="protein sequence ID" value="QDZ23148.1"/>
    <property type="molecule type" value="Genomic_DNA"/>
</dbReference>
<reference evidence="5 6" key="1">
    <citation type="submission" date="2018-07" db="EMBL/GenBank/DDBJ databases">
        <title>The complete nuclear genome of the prasinophyte Chloropicon primus (CCMP1205).</title>
        <authorList>
            <person name="Pombert J.-F."/>
            <person name="Otis C."/>
            <person name="Turmel M."/>
            <person name="Lemieux C."/>
        </authorList>
    </citation>
    <scope>NUCLEOTIDE SEQUENCE [LARGE SCALE GENOMIC DNA]</scope>
    <source>
        <strain evidence="5 6">CCMP1205</strain>
    </source>
</reference>
<feature type="domain" description="Homeobox" evidence="4">
    <location>
        <begin position="73"/>
        <end position="152"/>
    </location>
</feature>
<keyword evidence="1 2" id="KW-0238">DNA-binding</keyword>
<dbReference type="Gene3D" id="1.10.10.60">
    <property type="entry name" value="Homeodomain-like"/>
    <property type="match status" value="1"/>
</dbReference>
<evidence type="ECO:0000256" key="1">
    <source>
        <dbReference type="PROSITE-ProRule" id="PRU00108"/>
    </source>
</evidence>
<keyword evidence="1 2" id="KW-0371">Homeobox</keyword>
<evidence type="ECO:0000313" key="5">
    <source>
        <dbReference type="EMBL" id="QDZ23148.1"/>
    </source>
</evidence>
<name>A0A5B8MR03_9CHLO</name>
<feature type="region of interest" description="Disordered" evidence="3">
    <location>
        <begin position="1"/>
        <end position="74"/>
    </location>
</feature>
<dbReference type="InterPro" id="IPR009057">
    <property type="entry name" value="Homeodomain-like_sf"/>
</dbReference>
<proteinExistence type="predicted"/>
<dbReference type="Pfam" id="PF00046">
    <property type="entry name" value="Homeodomain"/>
    <property type="match status" value="1"/>
</dbReference>
<feature type="compositionally biased region" description="Basic and acidic residues" evidence="3">
    <location>
        <begin position="17"/>
        <end position="27"/>
    </location>
</feature>
<dbReference type="SMART" id="SM00389">
    <property type="entry name" value="HOX"/>
    <property type="match status" value="1"/>
</dbReference>
<sequence length="446" mass="48567">MNGESLGDNKSSMAPENELHGSSKEGHSPPPACSPEASSDKENRHHNNHDSHSRQPPPSNTRGGANTRGGGKSELARQVNRFSSEELQYLEQKFAETPTPNLALREEIALALSKRRMQNDYECMKGGATITRLTQVQIKYWFDHQRRKRKRLKLNQDAAARKMQAIAEHAYNGKNQLPVAAHYLQGHPLAYQHPGVSMSPVPQYDPSSSQYHFQAKTPTGVTATCDVAGLQRTSPTGVLPSPVPLSFGPYQASAAGQQPPLTSQQSSVGGAASMQMQIPASVPAAPVAMPLPLPLPRSQGGGSPPLPSQSGHGWDMNHYIKYWQALSVLTKSSQGPVGGPALLQQQFKVEQYAQNDVIVKRFEGLTKALFVLSGTLRVSYYAKREDEMPHFCALVSQESFIGKADPTICSAGGLMIQAQTPCYLAAVDVEQGQEMNKIKAEQQEQH</sequence>
<comment type="subcellular location">
    <subcellularLocation>
        <location evidence="1 2">Nucleus</location>
    </subcellularLocation>
</comment>
<dbReference type="CDD" id="cd00086">
    <property type="entry name" value="homeodomain"/>
    <property type="match status" value="1"/>
</dbReference>
<protein>
    <recommendedName>
        <fullName evidence="4">Homeobox domain-containing protein</fullName>
    </recommendedName>
</protein>
<evidence type="ECO:0000259" key="4">
    <source>
        <dbReference type="PROSITE" id="PS50071"/>
    </source>
</evidence>
<feature type="compositionally biased region" description="Basic and acidic residues" evidence="3">
    <location>
        <begin position="38"/>
        <end position="53"/>
    </location>
</feature>
<dbReference type="GO" id="GO:0005634">
    <property type="term" value="C:nucleus"/>
    <property type="evidence" value="ECO:0007669"/>
    <property type="project" value="UniProtKB-SubCell"/>
</dbReference>
<feature type="compositionally biased region" description="Polar residues" evidence="3">
    <location>
        <begin position="254"/>
        <end position="274"/>
    </location>
</feature>
<gene>
    <name evidence="5" type="ORF">A3770_09p56660</name>
</gene>
<organism evidence="5 6">
    <name type="scientific">Chloropicon primus</name>
    <dbReference type="NCBI Taxonomy" id="1764295"/>
    <lineage>
        <taxon>Eukaryota</taxon>
        <taxon>Viridiplantae</taxon>
        <taxon>Chlorophyta</taxon>
        <taxon>Chloropicophyceae</taxon>
        <taxon>Chloropicales</taxon>
        <taxon>Chloropicaceae</taxon>
        <taxon>Chloropicon</taxon>
    </lineage>
</organism>
<keyword evidence="6" id="KW-1185">Reference proteome</keyword>
<dbReference type="InterPro" id="IPR001356">
    <property type="entry name" value="HD"/>
</dbReference>
<dbReference type="AlphaFoldDB" id="A0A5B8MR03"/>
<keyword evidence="1 2" id="KW-0539">Nucleus</keyword>
<dbReference type="SUPFAM" id="SSF46689">
    <property type="entry name" value="Homeodomain-like"/>
    <property type="match status" value="1"/>
</dbReference>
<dbReference type="GO" id="GO:0003677">
    <property type="term" value="F:DNA binding"/>
    <property type="evidence" value="ECO:0007669"/>
    <property type="project" value="UniProtKB-UniRule"/>
</dbReference>
<accession>A0A5B8MR03</accession>
<evidence type="ECO:0000256" key="3">
    <source>
        <dbReference type="SAM" id="MobiDB-lite"/>
    </source>
</evidence>
<feature type="region of interest" description="Disordered" evidence="3">
    <location>
        <begin position="249"/>
        <end position="274"/>
    </location>
</feature>
<evidence type="ECO:0000256" key="2">
    <source>
        <dbReference type="RuleBase" id="RU000682"/>
    </source>
</evidence>
<evidence type="ECO:0000313" key="6">
    <source>
        <dbReference type="Proteomes" id="UP000316726"/>
    </source>
</evidence>
<feature type="DNA-binding region" description="Homeobox" evidence="1">
    <location>
        <begin position="75"/>
        <end position="153"/>
    </location>
</feature>
<dbReference type="PROSITE" id="PS50071">
    <property type="entry name" value="HOMEOBOX_2"/>
    <property type="match status" value="1"/>
</dbReference>
<dbReference type="Proteomes" id="UP000316726">
    <property type="component" value="Chromosome 9"/>
</dbReference>